<sequence length="31" mass="3507">MAKWCTLDHAQVVYLGPCPSGVPWTMPKWCT</sequence>
<proteinExistence type="predicted"/>
<keyword evidence="2" id="KW-1185">Reference proteome</keyword>
<protein>
    <submittedName>
        <fullName evidence="1">Uncharacterized protein</fullName>
    </submittedName>
</protein>
<dbReference type="EMBL" id="BGPR01008965">
    <property type="protein sequence ID" value="GBN37138.1"/>
    <property type="molecule type" value="Genomic_DNA"/>
</dbReference>
<reference evidence="1 2" key="1">
    <citation type="journal article" date="2019" name="Sci. Rep.">
        <title>Orb-weaving spider Araneus ventricosus genome elucidates the spidroin gene catalogue.</title>
        <authorList>
            <person name="Kono N."/>
            <person name="Nakamura H."/>
            <person name="Ohtoshi R."/>
            <person name="Moran D.A.P."/>
            <person name="Shinohara A."/>
            <person name="Yoshida Y."/>
            <person name="Fujiwara M."/>
            <person name="Mori M."/>
            <person name="Tomita M."/>
            <person name="Arakawa K."/>
        </authorList>
    </citation>
    <scope>NUCLEOTIDE SEQUENCE [LARGE SCALE GENOMIC DNA]</scope>
</reference>
<organism evidence="1 2">
    <name type="scientific">Araneus ventricosus</name>
    <name type="common">Orbweaver spider</name>
    <name type="synonym">Epeira ventricosa</name>
    <dbReference type="NCBI Taxonomy" id="182803"/>
    <lineage>
        <taxon>Eukaryota</taxon>
        <taxon>Metazoa</taxon>
        <taxon>Ecdysozoa</taxon>
        <taxon>Arthropoda</taxon>
        <taxon>Chelicerata</taxon>
        <taxon>Arachnida</taxon>
        <taxon>Araneae</taxon>
        <taxon>Araneomorphae</taxon>
        <taxon>Entelegynae</taxon>
        <taxon>Araneoidea</taxon>
        <taxon>Araneidae</taxon>
        <taxon>Araneus</taxon>
    </lineage>
</organism>
<dbReference type="Proteomes" id="UP000499080">
    <property type="component" value="Unassembled WGS sequence"/>
</dbReference>
<gene>
    <name evidence="1" type="ORF">AVEN_132369_1</name>
</gene>
<accession>A0A4Y2NCH0</accession>
<dbReference type="AlphaFoldDB" id="A0A4Y2NCH0"/>
<evidence type="ECO:0000313" key="2">
    <source>
        <dbReference type="Proteomes" id="UP000499080"/>
    </source>
</evidence>
<name>A0A4Y2NCH0_ARAVE</name>
<evidence type="ECO:0000313" key="1">
    <source>
        <dbReference type="EMBL" id="GBN37138.1"/>
    </source>
</evidence>
<comment type="caution">
    <text evidence="1">The sequence shown here is derived from an EMBL/GenBank/DDBJ whole genome shotgun (WGS) entry which is preliminary data.</text>
</comment>
<feature type="non-terminal residue" evidence="1">
    <location>
        <position position="31"/>
    </location>
</feature>